<gene>
    <name evidence="7" type="ordered locus">Sros_4712</name>
</gene>
<dbReference type="InterPro" id="IPR001851">
    <property type="entry name" value="ABC_transp_permease"/>
</dbReference>
<evidence type="ECO:0000313" key="8">
    <source>
        <dbReference type="Proteomes" id="UP000002029"/>
    </source>
</evidence>
<dbReference type="PANTHER" id="PTHR30482:SF20">
    <property type="entry name" value="HIGH-AFFINITY BRANCHED-CHAIN AMINO ACID TRANSPORT SYSTEM PERMEASE PROTEIN LIVM"/>
    <property type="match status" value="1"/>
</dbReference>
<keyword evidence="4 6" id="KW-1133">Transmembrane helix</keyword>
<dbReference type="RefSeq" id="WP_012891297.1">
    <property type="nucleotide sequence ID" value="NC_013595.1"/>
</dbReference>
<proteinExistence type="predicted"/>
<organism evidence="7 8">
    <name type="scientific">Streptosporangium roseum (strain ATCC 12428 / DSM 43021 / JCM 3005 / KCTC 9067 / NCIMB 10171 / NRRL 2505 / NI 9100)</name>
    <dbReference type="NCBI Taxonomy" id="479432"/>
    <lineage>
        <taxon>Bacteria</taxon>
        <taxon>Bacillati</taxon>
        <taxon>Actinomycetota</taxon>
        <taxon>Actinomycetes</taxon>
        <taxon>Streptosporangiales</taxon>
        <taxon>Streptosporangiaceae</taxon>
        <taxon>Streptosporangium</taxon>
    </lineage>
</organism>
<feature type="transmembrane region" description="Helical" evidence="6">
    <location>
        <begin position="47"/>
        <end position="65"/>
    </location>
</feature>
<sequence>MTRLTNTVRPSWRESLADRRATRWVAGIAVAAAAVAIPFNASPYTNLQLTLVIALAVAIRGIDVLTGYAGQVTLGQSAFFGIGAYVGAYGFAHGWPAVGGLLLAPILCAVAGVIVAIPAVRLRGFAFGVITLALPVVVVPLAIRLEGVTGGAVGLAVSTISAPSWSGLADDQWQYLLVLAIGAVMFLLARNLLAGRVGRALTLIRTSEIAASSVGIPVQRYKILAFAIASAYGGVAGWLYLTAVRYIGVDSLALTLSISMLVALVVGGVRSPLGCVIGAAFYILVPNITDRATPGRSALFFGVALLIVLLMVPGGISGALRAAWSRLIMTRRPAESIPAAPAEQRVIT</sequence>
<keyword evidence="5 6" id="KW-0472">Membrane</keyword>
<comment type="subcellular location">
    <subcellularLocation>
        <location evidence="1">Cell membrane</location>
        <topology evidence="1">Multi-pass membrane protein</topology>
    </subcellularLocation>
</comment>
<dbReference type="KEGG" id="sro:Sros_4712"/>
<dbReference type="GO" id="GO:0005886">
    <property type="term" value="C:plasma membrane"/>
    <property type="evidence" value="ECO:0007669"/>
    <property type="project" value="UniProtKB-SubCell"/>
</dbReference>
<protein>
    <submittedName>
        <fullName evidence="7">Inner-membrane translocator</fullName>
    </submittedName>
</protein>
<feature type="transmembrane region" description="Helical" evidence="6">
    <location>
        <begin position="297"/>
        <end position="320"/>
    </location>
</feature>
<feature type="transmembrane region" description="Helical" evidence="6">
    <location>
        <begin position="223"/>
        <end position="241"/>
    </location>
</feature>
<feature type="transmembrane region" description="Helical" evidence="6">
    <location>
        <begin position="173"/>
        <end position="193"/>
    </location>
</feature>
<keyword evidence="8" id="KW-1185">Reference proteome</keyword>
<feature type="transmembrane region" description="Helical" evidence="6">
    <location>
        <begin position="21"/>
        <end position="41"/>
    </location>
</feature>
<evidence type="ECO:0000313" key="7">
    <source>
        <dbReference type="EMBL" id="ACZ87557.1"/>
    </source>
</evidence>
<name>D2B533_STRRD</name>
<reference evidence="7 8" key="1">
    <citation type="journal article" date="2010" name="Stand. Genomic Sci.">
        <title>Complete genome sequence of Streptosporangium roseum type strain (NI 9100).</title>
        <authorList>
            <person name="Nolan M."/>
            <person name="Sikorski J."/>
            <person name="Jando M."/>
            <person name="Lucas S."/>
            <person name="Lapidus A."/>
            <person name="Glavina Del Rio T."/>
            <person name="Chen F."/>
            <person name="Tice H."/>
            <person name="Pitluck S."/>
            <person name="Cheng J.F."/>
            <person name="Chertkov O."/>
            <person name="Sims D."/>
            <person name="Meincke L."/>
            <person name="Brettin T."/>
            <person name="Han C."/>
            <person name="Detter J.C."/>
            <person name="Bruce D."/>
            <person name="Goodwin L."/>
            <person name="Land M."/>
            <person name="Hauser L."/>
            <person name="Chang Y.J."/>
            <person name="Jeffries C.D."/>
            <person name="Ivanova N."/>
            <person name="Mavromatis K."/>
            <person name="Mikhailova N."/>
            <person name="Chen A."/>
            <person name="Palaniappan K."/>
            <person name="Chain P."/>
            <person name="Rohde M."/>
            <person name="Goker M."/>
            <person name="Bristow J."/>
            <person name="Eisen J.A."/>
            <person name="Markowitz V."/>
            <person name="Hugenholtz P."/>
            <person name="Kyrpides N.C."/>
            <person name="Klenk H.P."/>
        </authorList>
    </citation>
    <scope>NUCLEOTIDE SEQUENCE [LARGE SCALE GENOMIC DNA]</scope>
    <source>
        <strain evidence="8">ATCC 12428 / DSM 43021 / JCM 3005 / NI 9100</strain>
    </source>
</reference>
<evidence type="ECO:0000256" key="4">
    <source>
        <dbReference type="ARBA" id="ARBA00022989"/>
    </source>
</evidence>
<dbReference type="Proteomes" id="UP000002029">
    <property type="component" value="Chromosome"/>
</dbReference>
<keyword evidence="2" id="KW-1003">Cell membrane</keyword>
<accession>D2B533</accession>
<feature type="transmembrane region" description="Helical" evidence="6">
    <location>
        <begin position="72"/>
        <end position="92"/>
    </location>
</feature>
<dbReference type="InterPro" id="IPR043428">
    <property type="entry name" value="LivM-like"/>
</dbReference>
<dbReference type="AlphaFoldDB" id="D2B533"/>
<dbReference type="OrthoDB" id="9814461at2"/>
<dbReference type="PANTHER" id="PTHR30482">
    <property type="entry name" value="HIGH-AFFINITY BRANCHED-CHAIN AMINO ACID TRANSPORT SYSTEM PERMEASE"/>
    <property type="match status" value="1"/>
</dbReference>
<keyword evidence="3 6" id="KW-0812">Transmembrane</keyword>
<dbReference type="EMBL" id="CP001814">
    <property type="protein sequence ID" value="ACZ87557.1"/>
    <property type="molecule type" value="Genomic_DNA"/>
</dbReference>
<dbReference type="HOGENOM" id="CLU_031365_2_1_11"/>
<feature type="transmembrane region" description="Helical" evidence="6">
    <location>
        <begin position="261"/>
        <end position="285"/>
    </location>
</feature>
<evidence type="ECO:0000256" key="3">
    <source>
        <dbReference type="ARBA" id="ARBA00022692"/>
    </source>
</evidence>
<dbReference type="eggNOG" id="COG4177">
    <property type="taxonomic scope" value="Bacteria"/>
</dbReference>
<evidence type="ECO:0000256" key="2">
    <source>
        <dbReference type="ARBA" id="ARBA00022475"/>
    </source>
</evidence>
<dbReference type="Pfam" id="PF02653">
    <property type="entry name" value="BPD_transp_2"/>
    <property type="match status" value="1"/>
</dbReference>
<feature type="transmembrane region" description="Helical" evidence="6">
    <location>
        <begin position="98"/>
        <end position="117"/>
    </location>
</feature>
<evidence type="ECO:0000256" key="6">
    <source>
        <dbReference type="SAM" id="Phobius"/>
    </source>
</evidence>
<feature type="transmembrane region" description="Helical" evidence="6">
    <location>
        <begin position="124"/>
        <end position="143"/>
    </location>
</feature>
<evidence type="ECO:0000256" key="1">
    <source>
        <dbReference type="ARBA" id="ARBA00004651"/>
    </source>
</evidence>
<evidence type="ECO:0000256" key="5">
    <source>
        <dbReference type="ARBA" id="ARBA00023136"/>
    </source>
</evidence>
<dbReference type="STRING" id="479432.Sros_4712"/>
<dbReference type="GO" id="GO:0015658">
    <property type="term" value="F:branched-chain amino acid transmembrane transporter activity"/>
    <property type="evidence" value="ECO:0007669"/>
    <property type="project" value="InterPro"/>
</dbReference>
<dbReference type="CDD" id="cd06581">
    <property type="entry name" value="TM_PBP1_LivM_like"/>
    <property type="match status" value="1"/>
</dbReference>